<dbReference type="InterPro" id="IPR023996">
    <property type="entry name" value="TonB-dep_OMP_SusC/RagA"/>
</dbReference>
<dbReference type="Gene3D" id="2.60.40.1120">
    <property type="entry name" value="Carboxypeptidase-like, regulatory domain"/>
    <property type="match status" value="1"/>
</dbReference>
<keyword evidence="3" id="KW-0675">Receptor</keyword>
<dbReference type="OrthoDB" id="9768177at2"/>
<keyword evidence="1" id="KW-0472">Membrane</keyword>
<dbReference type="Gene3D" id="3.55.50.30">
    <property type="match status" value="1"/>
</dbReference>
<dbReference type="EMBL" id="SGIT01000001">
    <property type="protein sequence ID" value="RZF61439.1"/>
    <property type="molecule type" value="Genomic_DNA"/>
</dbReference>
<keyword evidence="1" id="KW-0998">Cell outer membrane</keyword>
<dbReference type="GO" id="GO:0009279">
    <property type="term" value="C:cell outer membrane"/>
    <property type="evidence" value="ECO:0007669"/>
    <property type="project" value="UniProtKB-SubCell"/>
</dbReference>
<dbReference type="Pfam" id="PF13715">
    <property type="entry name" value="CarbopepD_reg_2"/>
    <property type="match status" value="1"/>
</dbReference>
<evidence type="ECO:0000259" key="2">
    <source>
        <dbReference type="Pfam" id="PF07715"/>
    </source>
</evidence>
<evidence type="ECO:0000313" key="3">
    <source>
        <dbReference type="EMBL" id="RZF61439.1"/>
    </source>
</evidence>
<keyword evidence="1" id="KW-1134">Transmembrane beta strand</keyword>
<keyword evidence="4" id="KW-1185">Reference proteome</keyword>
<proteinExistence type="inferred from homology"/>
<dbReference type="NCBIfam" id="TIGR04056">
    <property type="entry name" value="OMP_RagA_SusC"/>
    <property type="match status" value="1"/>
</dbReference>
<dbReference type="SUPFAM" id="SSF56935">
    <property type="entry name" value="Porins"/>
    <property type="match status" value="1"/>
</dbReference>
<gene>
    <name evidence="3" type="ORF">EWE74_00925</name>
</gene>
<dbReference type="Pfam" id="PF07715">
    <property type="entry name" value="Plug"/>
    <property type="match status" value="1"/>
</dbReference>
<dbReference type="AlphaFoldDB" id="A0A4Q6XWS6"/>
<accession>A0A4Q6XWS6</accession>
<dbReference type="FunFam" id="2.170.130.10:FF:000003">
    <property type="entry name" value="SusC/RagA family TonB-linked outer membrane protein"/>
    <property type="match status" value="1"/>
</dbReference>
<evidence type="ECO:0000313" key="4">
    <source>
        <dbReference type="Proteomes" id="UP000292855"/>
    </source>
</evidence>
<dbReference type="InterPro" id="IPR008969">
    <property type="entry name" value="CarboxyPept-like_regulatory"/>
</dbReference>
<dbReference type="InterPro" id="IPR023997">
    <property type="entry name" value="TonB-dep_OMP_SusC/RagA_CS"/>
</dbReference>
<keyword evidence="1" id="KW-0813">Transport</keyword>
<feature type="domain" description="TonB-dependent receptor plug" evidence="2">
    <location>
        <begin position="228"/>
        <end position="337"/>
    </location>
</feature>
<dbReference type="InterPro" id="IPR037066">
    <property type="entry name" value="Plug_dom_sf"/>
</dbReference>
<dbReference type="PROSITE" id="PS52016">
    <property type="entry name" value="TONB_DEPENDENT_REC_3"/>
    <property type="match status" value="1"/>
</dbReference>
<name>A0A4Q6XWS6_9SPHI</name>
<dbReference type="NCBIfam" id="TIGR04057">
    <property type="entry name" value="SusC_RagA_signa"/>
    <property type="match status" value="1"/>
</dbReference>
<dbReference type="Proteomes" id="UP000292855">
    <property type="component" value="Unassembled WGS sequence"/>
</dbReference>
<sequence>MTFIQYLKSLLRLFTHQLLIIMKLVILLTFLFSFHVVASSKAQIISINVRDVTLQSVMKNIKKEKGISFMIRGKSAAETRVTAEFKNLSLRDAMYHIVEKHGLQWSIDEGIVTISENDKTEHRNLQSAVNQNGMLKGLITDQSGNPISGATITIKNTSIATTSTRTGNFEIKLPTDLSRDVTLVVSNIGYETVETVIGDRKEINVSLVSTIGNLDEVVVVGMNFKQTKRSVTGAMATIETKELKQSPVANLNNALAGRLPGLISVQSSGLPGQDAAALYIRGVGTYGANRAPLVVIDGLPRGQGNFSQIDPNEVESISILKDASSSALYGIQGANGVIVVTTKRGGSNQKPVIDFTAQQAIQSPDRLPNNMRAYDIAKYWNEWDSNSDLSPRFSEEVLQTISDGSEPYLYPDVNWFDEILKSSSPQSHYNLNISGSSNRIRYFASGSYINQGTLLKHDDEFQENYGLKSKFDRYNFRSNIDIEATSLLNIQIDLAGRLENRIGPGAGFESLFSNLTNMSPIALPIFNPNGSLGAASNAEIPFYQNPYGSVTRGGYYTNVTNVMYGTISAKHDLGFITKGLDAQMFFSFENNNYKGTSRLQQFDMFWYRGLDSQGQPIYQQTNVGTRLTTTGSSTIERSNYFDFRLNYHKNWGDNTLVAQVLANRTLRVYNDELPYAYQGVSGRITYNLKNRYFLETNIGFNGSENFPPDRRYGFFPSISAGWIVSDEPLMESIDINYLKLRGSYGIAGNDQIGGNRWLYITDYAPGGGFSFGESPTTRPGYNENRVGNQFVTWERSQKSNVGFEMSILPKDMLQLTFDVFREYRTNILTAPGTVPDYVGIGNLAPRNTGIVLNRGLEGELRFNKSWKDLRIFSNLMFTYTRNKVLQNDQPTPMYGYQNLTGYEVGYTLWYKALGFFNDEDEILNSATQNFDSKTIPGDIKYMDVNSDGVIDAYDRIPMQVQNIPRLMGGLSLGASYKRFDMSVLLNGAYGGIADMVPSSRDAAQLQRWTPENKFEARLPAPRRSENNALLSSLWLHPSDYLKLRNVEIGYEIAPDWLKSIKVTSARVFVNGQNLIVWDKLWIKDRDPEATSSWNVPYPIQRVVNFGVNIKL</sequence>
<comment type="caution">
    <text evidence="3">The sequence shown here is derived from an EMBL/GenBank/DDBJ whole genome shotgun (WGS) entry which is preliminary data.</text>
</comment>
<keyword evidence="1" id="KW-0812">Transmembrane</keyword>
<organism evidence="3 4">
    <name type="scientific">Sphingobacterium corticibacterium</name>
    <dbReference type="NCBI Taxonomy" id="2484746"/>
    <lineage>
        <taxon>Bacteria</taxon>
        <taxon>Pseudomonadati</taxon>
        <taxon>Bacteroidota</taxon>
        <taxon>Sphingobacteriia</taxon>
        <taxon>Sphingobacteriales</taxon>
        <taxon>Sphingobacteriaceae</taxon>
        <taxon>Sphingobacterium</taxon>
    </lineage>
</organism>
<dbReference type="InterPro" id="IPR012910">
    <property type="entry name" value="Plug_dom"/>
</dbReference>
<reference evidence="3 4" key="1">
    <citation type="submission" date="2019-02" db="EMBL/GenBank/DDBJ databases">
        <authorList>
            <person name="Li Y."/>
        </authorList>
    </citation>
    <scope>NUCLEOTIDE SEQUENCE [LARGE SCALE GENOMIC DNA]</scope>
    <source>
        <strain evidence="3 4">30C10-4-7</strain>
    </source>
</reference>
<dbReference type="InterPro" id="IPR039426">
    <property type="entry name" value="TonB-dep_rcpt-like"/>
</dbReference>
<protein>
    <submittedName>
        <fullName evidence="3">TonB-dependent receptor</fullName>
    </submittedName>
</protein>
<dbReference type="SUPFAM" id="SSF49464">
    <property type="entry name" value="Carboxypeptidase regulatory domain-like"/>
    <property type="match status" value="1"/>
</dbReference>
<evidence type="ECO:0000256" key="1">
    <source>
        <dbReference type="PROSITE-ProRule" id="PRU01360"/>
    </source>
</evidence>
<comment type="similarity">
    <text evidence="1">Belongs to the TonB-dependent receptor family.</text>
</comment>
<comment type="subcellular location">
    <subcellularLocation>
        <location evidence="1">Cell outer membrane</location>
        <topology evidence="1">Multi-pass membrane protein</topology>
    </subcellularLocation>
</comment>
<dbReference type="Gene3D" id="2.170.130.10">
    <property type="entry name" value="TonB-dependent receptor, plug domain"/>
    <property type="match status" value="1"/>
</dbReference>